<feature type="compositionally biased region" description="Polar residues" evidence="11">
    <location>
        <begin position="1341"/>
        <end position="1355"/>
    </location>
</feature>
<dbReference type="CDD" id="cd09138">
    <property type="entry name" value="PLDc_vPLD1_2_yPLD_like_1"/>
    <property type="match status" value="1"/>
</dbReference>
<organism evidence="13 14">
    <name type="scientific">Phaeomoniella chlamydospora</name>
    <name type="common">Phaeoacremonium chlamydosporum</name>
    <dbReference type="NCBI Taxonomy" id="158046"/>
    <lineage>
        <taxon>Eukaryota</taxon>
        <taxon>Fungi</taxon>
        <taxon>Dikarya</taxon>
        <taxon>Ascomycota</taxon>
        <taxon>Pezizomycotina</taxon>
        <taxon>Eurotiomycetes</taxon>
        <taxon>Chaetothyriomycetidae</taxon>
        <taxon>Phaeomoniellales</taxon>
        <taxon>Phaeomoniellaceae</taxon>
        <taxon>Phaeomoniella</taxon>
    </lineage>
</organism>
<feature type="compositionally biased region" description="Polar residues" evidence="11">
    <location>
        <begin position="119"/>
        <end position="131"/>
    </location>
</feature>
<dbReference type="Gene3D" id="3.30.870.10">
    <property type="entry name" value="Endonuclease Chain A"/>
    <property type="match status" value="2"/>
</dbReference>
<comment type="caution">
    <text evidence="13">The sequence shown here is derived from an EMBL/GenBank/DDBJ whole genome shotgun (WGS) entry which is preliminary data.</text>
</comment>
<evidence type="ECO:0000256" key="8">
    <source>
        <dbReference type="ARBA" id="ARBA00042228"/>
    </source>
</evidence>
<dbReference type="InterPro" id="IPR036871">
    <property type="entry name" value="PX_dom_sf"/>
</dbReference>
<feature type="compositionally biased region" description="Basic and acidic residues" evidence="11">
    <location>
        <begin position="1700"/>
        <end position="1724"/>
    </location>
</feature>
<dbReference type="SMART" id="SM00155">
    <property type="entry name" value="PLDc"/>
    <property type="match status" value="2"/>
</dbReference>
<reference evidence="13 14" key="1">
    <citation type="submission" date="2015-05" db="EMBL/GenBank/DDBJ databases">
        <title>Distinctive expansion of gene families associated with plant cell wall degradation and secondary metabolism in the genomes of grapevine trunk pathogens.</title>
        <authorList>
            <person name="Lawrence D.P."/>
            <person name="Travadon R."/>
            <person name="Rolshausen P.E."/>
            <person name="Baumgartner K."/>
        </authorList>
    </citation>
    <scope>NUCLEOTIDE SEQUENCE [LARGE SCALE GENOMIC DNA]</scope>
    <source>
        <strain evidence="13">UCRPC4</strain>
    </source>
</reference>
<dbReference type="PROSITE" id="PS50035">
    <property type="entry name" value="PLD"/>
    <property type="match status" value="2"/>
</dbReference>
<dbReference type="EC" id="3.1.4.4" evidence="3"/>
<evidence type="ECO:0000256" key="4">
    <source>
        <dbReference type="ARBA" id="ARBA00022737"/>
    </source>
</evidence>
<evidence type="ECO:0000256" key="9">
    <source>
        <dbReference type="ARBA" id="ARBA00074658"/>
    </source>
</evidence>
<sequence>METMAIATTSPVVSKEASFENQDEYPFPPATVQANSKDKTLPPLENGSDRGAAPSPARVTDTTSAMSPDLSQQLNGLSNDGLTKLTPSLAKSPFGRKPTPAQSSSGHIRTLSAEPSLPGSESSPNLMNGTATPPDRRSVQFSRDTVDNEPGEGGARLRPPSLNTDTSEGQGKGKNASFYSKLKALASSPSFTHSKAGAETQDNDQNDGSMTPRSHRFSFPMTLEEEADTEDDADADAESAGEESSSAPAWRRRKSQRRLKTNGAATAPSSPRSPFRPAYQTAQSSAGPEQHGRRRFLPPRRATTDSLSPHGREGVSEDEGRERMKSDKPRRRPGWARGLAISSERSGDEAGIPDDRRPSHLRRLTGFSTPGGDAGVANAWRRHKADRGTSLSAQKWRQIKAQLKLMGQRQRKERTIDHEKSAELLAELMAGSPAALMFASMFQRDLKGHKKIPVLLEQLKVRITDSEIDKHGAYQTANPGDRPTIFRIELEYGNGVNRMRWVIKRSVRDFYELHLAYKGHFAKEKLKLRDTDDKKMPKFPYSAFPYLRTWVKLEEGEDEEEEEEEEAGGNETEAASGTERPGVKKRNRSSFVATRRKSTTPTIGANSASIAGALTGAGGAAGAVGSATIKKETYPERQRRKVEIYLQKMIKFMLFRPDSNRLCRFLEISSLGLRLAAEGSYHGKEGNMIIRSAKGVDFRKVLTPHNFRKRHSPKWFLVRHSYVVCVDSPEEMHIYDVFLFDTDFTLHAKRPKLRHQSPKELASSAKQAAKPQHHRLKLQNSERTMKLLAKNEKLLHQFEESILKMVEQSPWSKENRFQSFAPVRNKCFAQWLVDGRDHMWVVSRAINQAKDVIYIHDWWLSPELYMRRPPAISQRWRLDRLLKRKAEEGVKIFVIMYRNIESAIPIDSGYTKFSLLDLHPNVFVQRSPNQIRQNTFFWAHHEKLCLIDHTVAFVGGIDLCFGRWDTPQHTVVDDKPTGFEDVNMPKDSDHCQLWPGKDYSNPRIQDFFALNKPYEEMYDREEIPRMPWHDISMQVVGQPARDLTRHFVQRWNYILRQRKPTRPTPFLLPPPDFNPADLEALGLDGTCEVQILRSCGPWSIGTTEKVEHSIMTAYCKMIEQSEHFVYIENQFFITSCSTDATRVVNSIGDALVERITRAAKNNEAWRAVIVIPLMPGFQNTVAEPGGTSVRLIMQYQYRSICRGESSIFGRLRAQGISPEDYIQFFSLRNWGMIGPKKMLVTEQLYIHAKCMVVDDRVAIIGSANINERSMLGSRDSECAAIVRDTDMIWSRMDGKKYLVGRFPHTLRMRLMREHLGLDVDEIMEQTPPSKEPALDTHDKPLSSSTQTSSAPNGSPTKGIGGEIGRSAASLEEGLLDRSENIPSFNHDVDWEQAENPNLKSNRRVTEDPRVMGNQEHRKDVIGHGADHMAELEQGGLGIGRNSAVVEYSKEVLVSDLASEGRGSLSSPKKRGESTDNLMAEKAENEANPAMPPRPSLPHMTTSELGLPMLSQLPALPEIDDSDIGGPHPAGRRGSEPTHPLLSELILPRVDQNCMKDPLLDTFYLDTWQAVAENNTKIYRAVFRCMPDNEVRDWKSYNEYVSYDARFKEMQGASGDWKPKNPQQSGKAAAAKQTTTSGPPGAAMVEKNPALAAAELPQSAQQKAGELKNKILSVVGEGNGDSIDAEQARLRQWAAELNRAQFERQDKEKELQERQNSRGSQDEKQGLSIPHTVPESSEAHFSGAENGSTGTAEHTNGSSTAYEDGGNQPLSPSLPKASAEPYVGYSEALNMNYNSRTQPRRRRATTKSSRPGVGSEFMASQDIPTHTEAEKMLSKVQGHLIAWPYDWLDKVEAGGNWLFAKDNLTPLEIYI</sequence>
<feature type="compositionally biased region" description="Acidic residues" evidence="11">
    <location>
        <begin position="555"/>
        <end position="568"/>
    </location>
</feature>
<accession>A0A0G2EFA2</accession>
<dbReference type="GO" id="GO:0009395">
    <property type="term" value="P:phospholipid catabolic process"/>
    <property type="evidence" value="ECO:0007669"/>
    <property type="project" value="TreeGrafter"/>
</dbReference>
<feature type="region of interest" description="Disordered" evidence="11">
    <location>
        <begin position="555"/>
        <end position="604"/>
    </location>
</feature>
<comment type="catalytic activity">
    <reaction evidence="1">
        <text>a 1,2-diacyl-sn-glycero-3-phosphocholine + H2O = a 1,2-diacyl-sn-glycero-3-phosphate + choline + H(+)</text>
        <dbReference type="Rhea" id="RHEA:14445"/>
        <dbReference type="ChEBI" id="CHEBI:15354"/>
        <dbReference type="ChEBI" id="CHEBI:15377"/>
        <dbReference type="ChEBI" id="CHEBI:15378"/>
        <dbReference type="ChEBI" id="CHEBI:57643"/>
        <dbReference type="ChEBI" id="CHEBI:58608"/>
        <dbReference type="EC" id="3.1.4.4"/>
    </reaction>
</comment>
<dbReference type="Proteomes" id="UP000053317">
    <property type="component" value="Unassembled WGS sequence"/>
</dbReference>
<evidence type="ECO:0000256" key="11">
    <source>
        <dbReference type="SAM" id="MobiDB-lite"/>
    </source>
</evidence>
<feature type="region of interest" description="Disordered" evidence="11">
    <location>
        <begin position="1611"/>
        <end position="1643"/>
    </location>
</feature>
<feature type="region of interest" description="Disordered" evidence="11">
    <location>
        <begin position="1790"/>
        <end position="1820"/>
    </location>
</feature>
<evidence type="ECO:0000256" key="5">
    <source>
        <dbReference type="ARBA" id="ARBA00022801"/>
    </source>
</evidence>
<evidence type="ECO:0000313" key="14">
    <source>
        <dbReference type="Proteomes" id="UP000053317"/>
    </source>
</evidence>
<dbReference type="Gene3D" id="3.30.1520.10">
    <property type="entry name" value="Phox-like domain"/>
    <property type="match status" value="1"/>
</dbReference>
<feature type="compositionally biased region" description="Low complexity" evidence="11">
    <location>
        <begin position="569"/>
        <end position="579"/>
    </location>
</feature>
<feature type="region of interest" description="Disordered" evidence="11">
    <location>
        <begin position="1700"/>
        <end position="1777"/>
    </location>
</feature>
<evidence type="ECO:0000256" key="10">
    <source>
        <dbReference type="ARBA" id="ARBA00079280"/>
    </source>
</evidence>
<keyword evidence="14" id="KW-1185">Reference proteome</keyword>
<dbReference type="PANTHER" id="PTHR18896">
    <property type="entry name" value="PHOSPHOLIPASE D"/>
    <property type="match status" value="1"/>
</dbReference>
<protein>
    <recommendedName>
        <fullName evidence="9">Phospholipase D1</fullName>
        <ecNumber evidence="3">3.1.4.4</ecNumber>
    </recommendedName>
    <alternativeName>
        <fullName evidence="8">Choline phosphatase 1</fullName>
    </alternativeName>
    <alternativeName>
        <fullName evidence="10">Phosphatidylcholine-hydrolyzing phospholipase D1</fullName>
    </alternativeName>
</protein>
<dbReference type="GO" id="GO:0035091">
    <property type="term" value="F:phosphatidylinositol binding"/>
    <property type="evidence" value="ECO:0007669"/>
    <property type="project" value="InterPro"/>
</dbReference>
<dbReference type="SUPFAM" id="SSF56024">
    <property type="entry name" value="Phospholipase D/nuclease"/>
    <property type="match status" value="2"/>
</dbReference>
<keyword evidence="6" id="KW-0442">Lipid degradation</keyword>
<dbReference type="Pfam" id="PF00614">
    <property type="entry name" value="PLDc"/>
    <property type="match status" value="1"/>
</dbReference>
<evidence type="ECO:0000256" key="3">
    <source>
        <dbReference type="ARBA" id="ARBA00012027"/>
    </source>
</evidence>
<feature type="compositionally biased region" description="Basic residues" evidence="11">
    <location>
        <begin position="250"/>
        <end position="260"/>
    </location>
</feature>
<feature type="region of interest" description="Disordered" evidence="11">
    <location>
        <begin position="755"/>
        <end position="776"/>
    </location>
</feature>
<dbReference type="FunFam" id="3.30.870.10:FF:000011">
    <property type="entry name" value="Phospholipase"/>
    <property type="match status" value="1"/>
</dbReference>
<feature type="compositionally biased region" description="Basic residues" evidence="11">
    <location>
        <begin position="583"/>
        <end position="598"/>
    </location>
</feature>
<evidence type="ECO:0000256" key="7">
    <source>
        <dbReference type="ARBA" id="ARBA00023098"/>
    </source>
</evidence>
<dbReference type="PANTHER" id="PTHR18896:SF76">
    <property type="entry name" value="PHOSPHOLIPASE"/>
    <property type="match status" value="1"/>
</dbReference>
<dbReference type="CDD" id="cd09141">
    <property type="entry name" value="PLDc_vPLD1_2_yPLD_like_2"/>
    <property type="match status" value="1"/>
</dbReference>
<feature type="domain" description="PLD phosphodiesterase" evidence="12">
    <location>
        <begin position="936"/>
        <end position="963"/>
    </location>
</feature>
<keyword evidence="5" id="KW-0378">Hydrolase</keyword>
<dbReference type="EMBL" id="LCWF01000083">
    <property type="protein sequence ID" value="KKY21562.1"/>
    <property type="molecule type" value="Genomic_DNA"/>
</dbReference>
<dbReference type="Pfam" id="PF13091">
    <property type="entry name" value="PLDc_2"/>
    <property type="match status" value="1"/>
</dbReference>
<dbReference type="CDD" id="cd06093">
    <property type="entry name" value="PX_domain"/>
    <property type="match status" value="1"/>
</dbReference>
<feature type="compositionally biased region" description="Basic and acidic residues" evidence="11">
    <location>
        <begin position="310"/>
        <end position="327"/>
    </location>
</feature>
<dbReference type="InterPro" id="IPR025202">
    <property type="entry name" value="PLD-like_dom"/>
</dbReference>
<dbReference type="OrthoDB" id="14911at2759"/>
<evidence type="ECO:0000256" key="1">
    <source>
        <dbReference type="ARBA" id="ARBA00000798"/>
    </source>
</evidence>
<dbReference type="InterPro" id="IPR015679">
    <property type="entry name" value="PLipase_D_fam"/>
</dbReference>
<evidence type="ECO:0000313" key="13">
    <source>
        <dbReference type="EMBL" id="KKY21562.1"/>
    </source>
</evidence>
<keyword evidence="7" id="KW-0443">Lipid metabolism</keyword>
<name>A0A0G2EFA2_PHACM</name>
<feature type="compositionally biased region" description="Polar residues" evidence="11">
    <location>
        <begin position="1744"/>
        <end position="1760"/>
    </location>
</feature>
<evidence type="ECO:0000256" key="2">
    <source>
        <dbReference type="ARBA" id="ARBA00008664"/>
    </source>
</evidence>
<proteinExistence type="inferred from homology"/>
<feature type="compositionally biased region" description="Polar residues" evidence="11">
    <location>
        <begin position="1"/>
        <end position="12"/>
    </location>
</feature>
<reference evidence="13 14" key="2">
    <citation type="submission" date="2015-05" db="EMBL/GenBank/DDBJ databases">
        <authorList>
            <person name="Morales-Cruz A."/>
            <person name="Amrine K.C."/>
            <person name="Cantu D."/>
        </authorList>
    </citation>
    <scope>NUCLEOTIDE SEQUENCE [LARGE SCALE GENOMIC DNA]</scope>
    <source>
        <strain evidence="13">UCRPC4</strain>
    </source>
</reference>
<evidence type="ECO:0000259" key="12">
    <source>
        <dbReference type="PROSITE" id="PS50035"/>
    </source>
</evidence>
<dbReference type="GO" id="GO:0004630">
    <property type="term" value="F:phospholipase D activity"/>
    <property type="evidence" value="ECO:0007669"/>
    <property type="project" value="UniProtKB-EC"/>
</dbReference>
<feature type="region of interest" description="Disordered" evidence="11">
    <location>
        <begin position="1"/>
        <end position="376"/>
    </location>
</feature>
<feature type="compositionally biased region" description="Acidic residues" evidence="11">
    <location>
        <begin position="223"/>
        <end position="241"/>
    </location>
</feature>
<feature type="compositionally biased region" description="Low complexity" evidence="11">
    <location>
        <begin position="264"/>
        <end position="278"/>
    </location>
</feature>
<feature type="domain" description="PLD phosphodiesterase" evidence="12">
    <location>
        <begin position="1242"/>
        <end position="1269"/>
    </location>
</feature>
<evidence type="ECO:0000256" key="6">
    <source>
        <dbReference type="ARBA" id="ARBA00022963"/>
    </source>
</evidence>
<comment type="similarity">
    <text evidence="2">Belongs to the phospholipase D family.</text>
</comment>
<feature type="compositionally biased region" description="Basic and acidic residues" evidence="11">
    <location>
        <begin position="345"/>
        <end position="358"/>
    </location>
</feature>
<dbReference type="CDD" id="cd01254">
    <property type="entry name" value="PH_PLD"/>
    <property type="match status" value="1"/>
</dbReference>
<feature type="compositionally biased region" description="Polar residues" evidence="11">
    <location>
        <begin position="1620"/>
        <end position="1637"/>
    </location>
</feature>
<feature type="region of interest" description="Disordered" evidence="11">
    <location>
        <begin position="1326"/>
        <end position="1363"/>
    </location>
</feature>
<feature type="compositionally biased region" description="Polar residues" evidence="11">
    <location>
        <begin position="60"/>
        <end position="81"/>
    </location>
</feature>
<dbReference type="InterPro" id="IPR001736">
    <property type="entry name" value="PLipase_D/transphosphatidylase"/>
</dbReference>
<keyword evidence="4" id="KW-0677">Repeat</keyword>
<gene>
    <name evidence="13" type="ORF">UCRPC4_g03513</name>
</gene>